<evidence type="ECO:0000256" key="2">
    <source>
        <dbReference type="ARBA" id="ARBA00023172"/>
    </source>
</evidence>
<name>G4ZWS1_PHYSP</name>
<dbReference type="STRING" id="1094619.G4ZWS1"/>
<dbReference type="InterPro" id="IPR013762">
    <property type="entry name" value="Integrase-like_cat_sf"/>
</dbReference>
<evidence type="ECO:0000313" key="3">
    <source>
        <dbReference type="EMBL" id="EGZ12445.1"/>
    </source>
</evidence>
<dbReference type="GeneID" id="20659930"/>
<dbReference type="InParanoid" id="G4ZWS1"/>
<dbReference type="InterPro" id="IPR010998">
    <property type="entry name" value="Integrase_recombinase_N"/>
</dbReference>
<dbReference type="SUPFAM" id="SSF47823">
    <property type="entry name" value="lambda integrase-like, N-terminal domain"/>
    <property type="match status" value="1"/>
</dbReference>
<gene>
    <name evidence="3" type="ORF">PHYSODRAFT_517498</name>
</gene>
<dbReference type="Proteomes" id="UP000002640">
    <property type="component" value="Unassembled WGS sequence"/>
</dbReference>
<dbReference type="Gene3D" id="1.10.150.130">
    <property type="match status" value="1"/>
</dbReference>
<dbReference type="CDD" id="cd09275">
    <property type="entry name" value="RNase_HI_RT_DIRS1"/>
    <property type="match status" value="1"/>
</dbReference>
<organism evidence="3 4">
    <name type="scientific">Phytophthora sojae (strain P6497)</name>
    <name type="common">Soybean stem and root rot agent</name>
    <name type="synonym">Phytophthora megasperma f. sp. glycines</name>
    <dbReference type="NCBI Taxonomy" id="1094619"/>
    <lineage>
        <taxon>Eukaryota</taxon>
        <taxon>Sar</taxon>
        <taxon>Stramenopiles</taxon>
        <taxon>Oomycota</taxon>
        <taxon>Peronosporomycetes</taxon>
        <taxon>Peronosporales</taxon>
        <taxon>Peronosporaceae</taxon>
        <taxon>Phytophthora</taxon>
    </lineage>
</organism>
<dbReference type="GO" id="GO:0003677">
    <property type="term" value="F:DNA binding"/>
    <property type="evidence" value="ECO:0007669"/>
    <property type="project" value="UniProtKB-KW"/>
</dbReference>
<proteinExistence type="predicted"/>
<dbReference type="KEGG" id="psoj:PHYSODRAFT_517498"/>
<dbReference type="PANTHER" id="PTHR34605">
    <property type="entry name" value="PHAGE_INTEGRASE DOMAIN-CONTAINING PROTEIN"/>
    <property type="match status" value="1"/>
</dbReference>
<dbReference type="SUPFAM" id="SSF56349">
    <property type="entry name" value="DNA breaking-rejoining enzymes"/>
    <property type="match status" value="1"/>
</dbReference>
<evidence type="ECO:0008006" key="5">
    <source>
        <dbReference type="Google" id="ProtNLM"/>
    </source>
</evidence>
<accession>G4ZWS1</accession>
<dbReference type="AlphaFoldDB" id="G4ZWS1"/>
<reference evidence="3 4" key="1">
    <citation type="journal article" date="2006" name="Science">
        <title>Phytophthora genome sequences uncover evolutionary origins and mechanisms of pathogenesis.</title>
        <authorList>
            <person name="Tyler B.M."/>
            <person name="Tripathy S."/>
            <person name="Zhang X."/>
            <person name="Dehal P."/>
            <person name="Jiang R.H."/>
            <person name="Aerts A."/>
            <person name="Arredondo F.D."/>
            <person name="Baxter L."/>
            <person name="Bensasson D."/>
            <person name="Beynon J.L."/>
            <person name="Chapman J."/>
            <person name="Damasceno C.M."/>
            <person name="Dorrance A.E."/>
            <person name="Dou D."/>
            <person name="Dickerman A.W."/>
            <person name="Dubchak I.L."/>
            <person name="Garbelotto M."/>
            <person name="Gijzen M."/>
            <person name="Gordon S.G."/>
            <person name="Govers F."/>
            <person name="Grunwald N.J."/>
            <person name="Huang W."/>
            <person name="Ivors K.L."/>
            <person name="Jones R.W."/>
            <person name="Kamoun S."/>
            <person name="Krampis K."/>
            <person name="Lamour K.H."/>
            <person name="Lee M.K."/>
            <person name="McDonald W.H."/>
            <person name="Medina M."/>
            <person name="Meijer H.J."/>
            <person name="Nordberg E.K."/>
            <person name="Maclean D.J."/>
            <person name="Ospina-Giraldo M.D."/>
            <person name="Morris P.F."/>
            <person name="Phuntumart V."/>
            <person name="Putnam N.H."/>
            <person name="Rash S."/>
            <person name="Rose J.K."/>
            <person name="Sakihama Y."/>
            <person name="Salamov A.A."/>
            <person name="Savidor A."/>
            <person name="Scheuring C.F."/>
            <person name="Smith B.M."/>
            <person name="Sobral B.W."/>
            <person name="Terry A."/>
            <person name="Torto-Alalibo T.A."/>
            <person name="Win J."/>
            <person name="Xu Z."/>
            <person name="Zhang H."/>
            <person name="Grigoriev I.V."/>
            <person name="Rokhsar D.S."/>
            <person name="Boore J.L."/>
        </authorList>
    </citation>
    <scope>NUCLEOTIDE SEQUENCE [LARGE SCALE GENOMIC DNA]</scope>
    <source>
        <strain evidence="3 4">P6497</strain>
    </source>
</reference>
<keyword evidence="2" id="KW-0233">DNA recombination</keyword>
<dbReference type="GO" id="GO:0015074">
    <property type="term" value="P:DNA integration"/>
    <property type="evidence" value="ECO:0007669"/>
    <property type="project" value="InterPro"/>
</dbReference>
<keyword evidence="1" id="KW-0238">DNA-binding</keyword>
<evidence type="ECO:0000256" key="1">
    <source>
        <dbReference type="ARBA" id="ARBA00023125"/>
    </source>
</evidence>
<dbReference type="InterPro" id="IPR011010">
    <property type="entry name" value="DNA_brk_join_enz"/>
</dbReference>
<protein>
    <recommendedName>
        <fullName evidence="5">Tyr recombinase domain-containing protein</fullName>
    </recommendedName>
</protein>
<dbReference type="InterPro" id="IPR052925">
    <property type="entry name" value="Phage_Integrase-like_Recomb"/>
</dbReference>
<dbReference type="Gene3D" id="1.10.443.10">
    <property type="entry name" value="Intergrase catalytic core"/>
    <property type="match status" value="1"/>
</dbReference>
<sequence>MDASDSGVCALHPAQKQFIQVQFDATERLMIQEGRFPINVREQLSAVWAVLCWGHDWCPRSAEGLTHITFWIDNRAAVSWCNHLSSRGPLAQELNRILGAVEAQWSLRVSAQHLPGACNTMADAGSRAWTKRHSATWQVLTEGCYSEDLLGELFALQQKSLSEASRRLYAGSWRQWTQFCKQLGVSRWLPSRDFGAQSLCMALFAAHCWSGNGGRGRLSPSTIQSKLCHVRWYHRVFAGFDPRLDAHHAMVLSGIRRANPPPARRDPVMRPVLKWIIDNLDLSKAQHRVIGGAAVLGFFFLLRSAEYLLVRGRRRVYTLQVRDVVVRDANGLQTQSARQACSIKVTFRGQKNDQEGHGMQRVLRRSGDQRFCPVWAGTLLLQNASQLRLKSTDPLCSLSTTKMLSAELMAKLLRAAAKATGNEASRVPCHSLRSGGATTLLAAGVDSTVVMLHGRWRSDVYQRYTRYTDATRSRLAARMAKPRIER</sequence>
<dbReference type="GO" id="GO:0006310">
    <property type="term" value="P:DNA recombination"/>
    <property type="evidence" value="ECO:0007669"/>
    <property type="project" value="UniProtKB-KW"/>
</dbReference>
<dbReference type="PANTHER" id="PTHR34605:SF3">
    <property type="entry name" value="P CELL-TYPE AGGLUTINATION PROTEIN MAP4-LIKE-RELATED"/>
    <property type="match status" value="1"/>
</dbReference>
<dbReference type="OMA" id="THITFWI"/>
<dbReference type="RefSeq" id="XP_009532778.1">
    <property type="nucleotide sequence ID" value="XM_009534483.1"/>
</dbReference>
<keyword evidence="4" id="KW-1185">Reference proteome</keyword>
<evidence type="ECO:0000313" key="4">
    <source>
        <dbReference type="Proteomes" id="UP000002640"/>
    </source>
</evidence>
<dbReference type="EMBL" id="JH159157">
    <property type="protein sequence ID" value="EGZ12445.1"/>
    <property type="molecule type" value="Genomic_DNA"/>
</dbReference>